<dbReference type="GO" id="GO:0031071">
    <property type="term" value="F:cysteine desulfurase activity"/>
    <property type="evidence" value="ECO:0007669"/>
    <property type="project" value="UniProtKB-EC"/>
</dbReference>
<dbReference type="InterPro" id="IPR016454">
    <property type="entry name" value="Cysteine_dSase"/>
</dbReference>
<dbReference type="PANTHER" id="PTHR11601">
    <property type="entry name" value="CYSTEINE DESULFURYLASE FAMILY MEMBER"/>
    <property type="match status" value="1"/>
</dbReference>
<dbReference type="AlphaFoldDB" id="A0A7W9EGW6"/>
<dbReference type="RefSeq" id="WP_246350838.1">
    <property type="nucleotide sequence ID" value="NZ_JACIJC010000005.1"/>
</dbReference>
<dbReference type="SUPFAM" id="SSF53383">
    <property type="entry name" value="PLP-dependent transferases"/>
    <property type="match status" value="1"/>
</dbReference>
<dbReference type="PANTHER" id="PTHR11601:SF34">
    <property type="entry name" value="CYSTEINE DESULFURASE"/>
    <property type="match status" value="1"/>
</dbReference>
<dbReference type="InterPro" id="IPR015424">
    <property type="entry name" value="PyrdxlP-dep_Trfase"/>
</dbReference>
<organism evidence="14 15">
    <name type="scientific">Sphingobium boeckii</name>
    <dbReference type="NCBI Taxonomy" id="1082345"/>
    <lineage>
        <taxon>Bacteria</taxon>
        <taxon>Pseudomonadati</taxon>
        <taxon>Pseudomonadota</taxon>
        <taxon>Alphaproteobacteria</taxon>
        <taxon>Sphingomonadales</taxon>
        <taxon>Sphingomonadaceae</taxon>
        <taxon>Sphingobium</taxon>
    </lineage>
</organism>
<dbReference type="GO" id="GO:0051536">
    <property type="term" value="F:iron-sulfur cluster binding"/>
    <property type="evidence" value="ECO:0007669"/>
    <property type="project" value="UniProtKB-KW"/>
</dbReference>
<evidence type="ECO:0000256" key="7">
    <source>
        <dbReference type="ARBA" id="ARBA00022723"/>
    </source>
</evidence>
<evidence type="ECO:0000256" key="8">
    <source>
        <dbReference type="ARBA" id="ARBA00022898"/>
    </source>
</evidence>
<protein>
    <recommendedName>
        <fullName evidence="5">Cysteine desulfurase</fullName>
        <ecNumber evidence="4">2.8.1.7</ecNumber>
    </recommendedName>
</protein>
<comment type="cofactor">
    <cofactor evidence="1 12">
        <name>pyridoxal 5'-phosphate</name>
        <dbReference type="ChEBI" id="CHEBI:597326"/>
    </cofactor>
</comment>
<comment type="function">
    <text evidence="2">Catalyzes the removal of elemental sulfur atoms from cysteine to produce alanine. Seems to participate in the biosynthesis of the nitrogenase metalloclusters by providing the inorganic sulfur required for the Fe-S core formation.</text>
</comment>
<comment type="similarity">
    <text evidence="3">Belongs to the class-V pyridoxal-phosphate-dependent aminotransferase family. NifS/IscS subfamily.</text>
</comment>
<evidence type="ECO:0000256" key="1">
    <source>
        <dbReference type="ARBA" id="ARBA00001933"/>
    </source>
</evidence>
<proteinExistence type="inferred from homology"/>
<evidence type="ECO:0000256" key="6">
    <source>
        <dbReference type="ARBA" id="ARBA00022679"/>
    </source>
</evidence>
<keyword evidence="8" id="KW-0663">Pyridoxal phosphate</keyword>
<dbReference type="InterPro" id="IPR020578">
    <property type="entry name" value="Aminotrans_V_PyrdxlP_BS"/>
</dbReference>
<dbReference type="InterPro" id="IPR015421">
    <property type="entry name" value="PyrdxlP-dep_Trfase_major"/>
</dbReference>
<dbReference type="GO" id="GO:0046872">
    <property type="term" value="F:metal ion binding"/>
    <property type="evidence" value="ECO:0007669"/>
    <property type="project" value="UniProtKB-KW"/>
</dbReference>
<evidence type="ECO:0000256" key="9">
    <source>
        <dbReference type="ARBA" id="ARBA00023004"/>
    </source>
</evidence>
<dbReference type="InterPro" id="IPR015422">
    <property type="entry name" value="PyrdxlP-dep_Trfase_small"/>
</dbReference>
<dbReference type="PIRSF" id="PIRSF005572">
    <property type="entry name" value="NifS"/>
    <property type="match status" value="1"/>
</dbReference>
<dbReference type="EMBL" id="JACIJC010000005">
    <property type="protein sequence ID" value="MBB5687141.1"/>
    <property type="molecule type" value="Genomic_DNA"/>
</dbReference>
<keyword evidence="10" id="KW-0411">Iron-sulfur</keyword>
<evidence type="ECO:0000256" key="3">
    <source>
        <dbReference type="ARBA" id="ARBA00006490"/>
    </source>
</evidence>
<name>A0A7W9EGW6_9SPHN</name>
<evidence type="ECO:0000256" key="2">
    <source>
        <dbReference type="ARBA" id="ARBA00003120"/>
    </source>
</evidence>
<comment type="catalytic activity">
    <reaction evidence="11">
        <text>(sulfur carrier)-H + L-cysteine = (sulfur carrier)-SH + L-alanine</text>
        <dbReference type="Rhea" id="RHEA:43892"/>
        <dbReference type="Rhea" id="RHEA-COMP:14737"/>
        <dbReference type="Rhea" id="RHEA-COMP:14739"/>
        <dbReference type="ChEBI" id="CHEBI:29917"/>
        <dbReference type="ChEBI" id="CHEBI:35235"/>
        <dbReference type="ChEBI" id="CHEBI:57972"/>
        <dbReference type="ChEBI" id="CHEBI:64428"/>
        <dbReference type="EC" id="2.8.1.7"/>
    </reaction>
</comment>
<comment type="caution">
    <text evidence="14">The sequence shown here is derived from an EMBL/GenBank/DDBJ whole genome shotgun (WGS) entry which is preliminary data.</text>
</comment>
<keyword evidence="6 14" id="KW-0808">Transferase</keyword>
<evidence type="ECO:0000256" key="4">
    <source>
        <dbReference type="ARBA" id="ARBA00012239"/>
    </source>
</evidence>
<evidence type="ECO:0000313" key="14">
    <source>
        <dbReference type="EMBL" id="MBB5687141.1"/>
    </source>
</evidence>
<evidence type="ECO:0000256" key="12">
    <source>
        <dbReference type="RuleBase" id="RU004504"/>
    </source>
</evidence>
<dbReference type="Gene3D" id="3.90.1150.10">
    <property type="entry name" value="Aspartate Aminotransferase, domain 1"/>
    <property type="match status" value="2"/>
</dbReference>
<evidence type="ECO:0000259" key="13">
    <source>
        <dbReference type="Pfam" id="PF00266"/>
    </source>
</evidence>
<feature type="domain" description="Aminotransferase class V" evidence="13">
    <location>
        <begin position="102"/>
        <end position="395"/>
    </location>
</feature>
<evidence type="ECO:0000313" key="15">
    <source>
        <dbReference type="Proteomes" id="UP000549617"/>
    </source>
</evidence>
<dbReference type="Proteomes" id="UP000549617">
    <property type="component" value="Unassembled WGS sequence"/>
</dbReference>
<evidence type="ECO:0000256" key="5">
    <source>
        <dbReference type="ARBA" id="ARBA00013558"/>
    </source>
</evidence>
<evidence type="ECO:0000256" key="11">
    <source>
        <dbReference type="ARBA" id="ARBA00050776"/>
    </source>
</evidence>
<keyword evidence="15" id="KW-1185">Reference proteome</keyword>
<evidence type="ECO:0000256" key="10">
    <source>
        <dbReference type="ARBA" id="ARBA00023014"/>
    </source>
</evidence>
<keyword evidence="7" id="KW-0479">Metal-binding</keyword>
<gene>
    <name evidence="14" type="ORF">FHS49_003169</name>
</gene>
<dbReference type="Gene3D" id="3.40.640.10">
    <property type="entry name" value="Type I PLP-dependent aspartate aminotransferase-like (Major domain)"/>
    <property type="match status" value="2"/>
</dbReference>
<reference evidence="14 15" key="1">
    <citation type="submission" date="2020-08" db="EMBL/GenBank/DDBJ databases">
        <title>Genomic Encyclopedia of Type Strains, Phase IV (KMG-IV): sequencing the most valuable type-strain genomes for metagenomic binning, comparative biology and taxonomic classification.</title>
        <authorList>
            <person name="Goeker M."/>
        </authorList>
    </citation>
    <scope>NUCLEOTIDE SEQUENCE [LARGE SCALE GENOMIC DNA]</scope>
    <source>
        <strain evidence="14 15">DSM 25079</strain>
    </source>
</reference>
<dbReference type="InterPro" id="IPR000192">
    <property type="entry name" value="Aminotrans_V_dom"/>
</dbReference>
<dbReference type="Pfam" id="PF00266">
    <property type="entry name" value="Aminotran_5"/>
    <property type="match status" value="2"/>
</dbReference>
<feature type="domain" description="Aminotransferase class V" evidence="13">
    <location>
        <begin position="6"/>
        <end position="71"/>
    </location>
</feature>
<dbReference type="EC" id="2.8.1.7" evidence="4"/>
<accession>A0A7W9EGW6</accession>
<keyword evidence="9" id="KW-0408">Iron</keyword>
<dbReference type="PROSITE" id="PS00595">
    <property type="entry name" value="AA_TRANSFER_CLASS_5"/>
    <property type="match status" value="1"/>
</dbReference>
<sequence>MSSADIYLDYQATTPLAPEALAAMMPWLRDGFANPHSPHKAGRAAHAAVEVARERILSALHNLSRATAFVSEAEGSSDAGTGAGGVSTALDTNGMKEIPKGQLIFTSGATEAANMALQGALALAPAGRRKIVTIATEHACVRDTALWLGAHGHQCVMLPVHADGLVDLQAAAAEIDGETALVAAMLVNNEIGVIQPIEALSALARGQGALLFCDAVQGFGRVPLPVDACDMIALSAHKIHGPKGVGALWLRDGVAIGPIIHGGAQEGGLRSGTLSPALCAGFGAAAELADARAAPDAAHVSALAARLCERLSGWTVNGSTDQRYAGNLNLRLPGLDAARLISELRSVAFSAGSACASGSGRPSHVLSALGLTDAEARASIRLGFGRYTTMDEIDRAAALIAEAAARQDALAA</sequence>